<evidence type="ECO:0000259" key="3">
    <source>
        <dbReference type="SMART" id="SM00343"/>
    </source>
</evidence>
<dbReference type="SUPFAM" id="SSF57756">
    <property type="entry name" value="Retrovirus zinc finger-like domains"/>
    <property type="match status" value="1"/>
</dbReference>
<feature type="compositionally biased region" description="Polar residues" evidence="2">
    <location>
        <begin position="50"/>
        <end position="85"/>
    </location>
</feature>
<feature type="compositionally biased region" description="Polar residues" evidence="2">
    <location>
        <begin position="405"/>
        <end position="419"/>
    </location>
</feature>
<feature type="compositionally biased region" description="Basic and acidic residues" evidence="2">
    <location>
        <begin position="364"/>
        <end position="373"/>
    </location>
</feature>
<keyword evidence="1" id="KW-0175">Coiled coil</keyword>
<feature type="region of interest" description="Disordered" evidence="2">
    <location>
        <begin position="683"/>
        <end position="705"/>
    </location>
</feature>
<sequence length="705" mass="78108">MSADTDRGEEPGEKGDSDVEITGTQHLDSDAVRTIRSGRKIHKGAAADTGESSSGMLSSVRKPTNSDQSLITNANSDQKKSSATQKRVARRKKTRVVSSSSEEDSLDEDFAPDVLRSLGASEAGVIGLSCLRKIECLRGKCKSLNNEEKGIMKRKIKKAIEVVNTLIFKAEATGDPDTLRQKNKSLMIQLEKYKIEEIKRNREIEEMKSTIEALRNEVSELGDKLDEIEQERVRENSRRRLEMSKERRKKEGESNEGLRTETSLVDRAGPSVVEIDSKAGDSGTQSKLTSKPGKKKERDNKIEDINKQIKALVKKRIGLRKESNVESSETGSDLQQIREKPLPQRTPRARLKIKSNVQLVPPRFGEKKGDKYRVTGQDKTVDEERKDEWTEVKRGNKGKARQSRLDSTSSAPRSKSKTGPGTEKLRTEGPNGVRSSVVTRRPPKSAAVMITGNVENFSYAEALKKARGAISLENMNIERTKVRKAANGSLLIEVMGPGGASKALELRDKLHEVLKDQAKITRPVVKGELRLVGLHDAIPPDEVVRVIASYRDCIVDDVKVGAIRPLNNGLFTAWIQCPLNAAIRMANHRKISIGWTMARVDLLSSRPTQCYRCWRFGHLRSACSFKDNFGGLCFRCGGDHMARNCNAPPACKICMSEGRAFDHRLGSNLCPVAQNQNRVRPATLAAEKSTPGSSREVAPMELDGH</sequence>
<feature type="domain" description="CCHC-type" evidence="3">
    <location>
        <begin position="632"/>
        <end position="647"/>
    </location>
</feature>
<keyword evidence="5" id="KW-1185">Reference proteome</keyword>
<dbReference type="InterPro" id="IPR001878">
    <property type="entry name" value="Znf_CCHC"/>
</dbReference>
<feature type="compositionally biased region" description="Polar residues" evidence="2">
    <location>
        <begin position="325"/>
        <end position="335"/>
    </location>
</feature>
<feature type="compositionally biased region" description="Basic and acidic residues" evidence="2">
    <location>
        <begin position="1"/>
        <end position="17"/>
    </location>
</feature>
<dbReference type="SMART" id="SM00343">
    <property type="entry name" value="ZnF_C2HC"/>
    <property type="match status" value="2"/>
</dbReference>
<dbReference type="Proteomes" id="UP000036403">
    <property type="component" value="Unassembled WGS sequence"/>
</dbReference>
<gene>
    <name evidence="4" type="ORF">RF55_12526</name>
</gene>
<feature type="coiled-coil region" evidence="1">
    <location>
        <begin position="197"/>
        <end position="238"/>
    </location>
</feature>
<dbReference type="PaxDb" id="67767-A0A0J7KCT1"/>
<feature type="region of interest" description="Disordered" evidence="2">
    <location>
        <begin position="238"/>
        <end position="440"/>
    </location>
</feature>
<dbReference type="InterPro" id="IPR036875">
    <property type="entry name" value="Znf_CCHC_sf"/>
</dbReference>
<evidence type="ECO:0000313" key="4">
    <source>
        <dbReference type="EMBL" id="KMQ88054.1"/>
    </source>
</evidence>
<feature type="domain" description="CCHC-type" evidence="3">
    <location>
        <begin position="609"/>
        <end position="625"/>
    </location>
</feature>
<accession>A0A0J7KCT1</accession>
<dbReference type="GO" id="GO:0003676">
    <property type="term" value="F:nucleic acid binding"/>
    <property type="evidence" value="ECO:0007669"/>
    <property type="project" value="InterPro"/>
</dbReference>
<feature type="compositionally biased region" description="Basic and acidic residues" evidence="2">
    <location>
        <begin position="379"/>
        <end position="394"/>
    </location>
</feature>
<dbReference type="AlphaFoldDB" id="A0A0J7KCT1"/>
<evidence type="ECO:0000256" key="2">
    <source>
        <dbReference type="SAM" id="MobiDB-lite"/>
    </source>
</evidence>
<comment type="caution">
    <text evidence="4">The sequence shown here is derived from an EMBL/GenBank/DDBJ whole genome shotgun (WGS) entry which is preliminary data.</text>
</comment>
<feature type="compositionally biased region" description="Basic and acidic residues" evidence="2">
    <location>
        <begin position="238"/>
        <end position="259"/>
    </location>
</feature>
<reference evidence="4 5" key="1">
    <citation type="submission" date="2015-04" db="EMBL/GenBank/DDBJ databases">
        <title>Lasius niger genome sequencing.</title>
        <authorList>
            <person name="Konorov E.A."/>
            <person name="Nikitin M.A."/>
            <person name="Kirill M.V."/>
            <person name="Chang P."/>
        </authorList>
    </citation>
    <scope>NUCLEOTIDE SEQUENCE [LARGE SCALE GENOMIC DNA]</scope>
    <source>
        <tissue evidence="4">Whole</tissue>
    </source>
</reference>
<dbReference type="OrthoDB" id="7554612at2759"/>
<feature type="compositionally biased region" description="Basic and acidic residues" evidence="2">
    <location>
        <begin position="296"/>
        <end position="307"/>
    </location>
</feature>
<name>A0A0J7KCT1_LASNI</name>
<dbReference type="EMBL" id="LBMM01009535">
    <property type="protein sequence ID" value="KMQ88054.1"/>
    <property type="molecule type" value="Genomic_DNA"/>
</dbReference>
<protein>
    <submittedName>
        <fullName evidence="4">Gag-pol polyprotein</fullName>
    </submittedName>
</protein>
<dbReference type="Gene3D" id="4.10.60.10">
    <property type="entry name" value="Zinc finger, CCHC-type"/>
    <property type="match status" value="1"/>
</dbReference>
<feature type="region of interest" description="Disordered" evidence="2">
    <location>
        <begin position="1"/>
        <end position="106"/>
    </location>
</feature>
<evidence type="ECO:0000313" key="5">
    <source>
        <dbReference type="Proteomes" id="UP000036403"/>
    </source>
</evidence>
<proteinExistence type="predicted"/>
<evidence type="ECO:0000256" key="1">
    <source>
        <dbReference type="SAM" id="Coils"/>
    </source>
</evidence>
<organism evidence="4 5">
    <name type="scientific">Lasius niger</name>
    <name type="common">Black garden ant</name>
    <dbReference type="NCBI Taxonomy" id="67767"/>
    <lineage>
        <taxon>Eukaryota</taxon>
        <taxon>Metazoa</taxon>
        <taxon>Ecdysozoa</taxon>
        <taxon>Arthropoda</taxon>
        <taxon>Hexapoda</taxon>
        <taxon>Insecta</taxon>
        <taxon>Pterygota</taxon>
        <taxon>Neoptera</taxon>
        <taxon>Endopterygota</taxon>
        <taxon>Hymenoptera</taxon>
        <taxon>Apocrita</taxon>
        <taxon>Aculeata</taxon>
        <taxon>Formicoidea</taxon>
        <taxon>Formicidae</taxon>
        <taxon>Formicinae</taxon>
        <taxon>Lasius</taxon>
        <taxon>Lasius</taxon>
    </lineage>
</organism>
<dbReference type="GO" id="GO:0008270">
    <property type="term" value="F:zinc ion binding"/>
    <property type="evidence" value="ECO:0007669"/>
    <property type="project" value="InterPro"/>
</dbReference>